<protein>
    <submittedName>
        <fullName evidence="3">Cytochrome P450</fullName>
    </submittedName>
</protein>
<keyword evidence="2" id="KW-0503">Monooxygenase</keyword>
<dbReference type="GO" id="GO:0005506">
    <property type="term" value="F:iron ion binding"/>
    <property type="evidence" value="ECO:0007669"/>
    <property type="project" value="InterPro"/>
</dbReference>
<comment type="caution">
    <text evidence="3">The sequence shown here is derived from an EMBL/GenBank/DDBJ whole genome shotgun (WGS) entry which is preliminary data.</text>
</comment>
<dbReference type="Gene3D" id="1.10.630.10">
    <property type="entry name" value="Cytochrome P450"/>
    <property type="match status" value="1"/>
</dbReference>
<accession>A0AAE4CAB3</accession>
<comment type="similarity">
    <text evidence="1 2">Belongs to the cytochrome P450 family.</text>
</comment>
<dbReference type="PRINTS" id="PR00359">
    <property type="entry name" value="BP450"/>
</dbReference>
<keyword evidence="2" id="KW-0349">Heme</keyword>
<dbReference type="GO" id="GO:0020037">
    <property type="term" value="F:heme binding"/>
    <property type="evidence" value="ECO:0007669"/>
    <property type="project" value="InterPro"/>
</dbReference>
<sequence>MTDSHVEFFAQLDWFSRADGQRLAAELAWSRRECPVVHSGYDGGQYVVTRYDDLRTIGEHPDVFSSSTPGVQHVPVALPPLDLDPPLHRDFRQFLNPYFSRSFLQRYVPEMQRLADSLIDDVVDSGRIEFVSQFAIPFTAGSLARVVIDDDNETRMKRAIEAVTGVATGDQSAFERVAGVAAEIISERYAGPPGRDDVLQSLVSARVDGGRPLSLVEQLGVVTVLLLGGLDTTRGVIAHIGRYLAELPGFEQRLRRPDWVRHDLDELLRYTSTVSVMGRTVTKDNDLLGCPLKKGDRLAVHWQSGNRDEAKFEHADELWFDRRRNPHIAFGVGIHRCLGQQFARLQIEIAVDRLLRRLTRFSVVPGTAIKETVGVVAGAPEEMFLSFDINSG</sequence>
<reference evidence="3" key="1">
    <citation type="submission" date="2023-07" db="EMBL/GenBank/DDBJ databases">
        <title>Sequencing the genomes of 1000 actinobacteria strains.</title>
        <authorList>
            <person name="Klenk H.-P."/>
        </authorList>
    </citation>
    <scope>NUCLEOTIDE SEQUENCE</scope>
    <source>
        <strain evidence="3">DSM 44707</strain>
    </source>
</reference>
<dbReference type="RefSeq" id="WP_310366882.1">
    <property type="nucleotide sequence ID" value="NZ_JAVDYB010000001.1"/>
</dbReference>
<dbReference type="EMBL" id="JAVDYB010000001">
    <property type="protein sequence ID" value="MDR7275654.1"/>
    <property type="molecule type" value="Genomic_DNA"/>
</dbReference>
<evidence type="ECO:0000313" key="3">
    <source>
        <dbReference type="EMBL" id="MDR7275654.1"/>
    </source>
</evidence>
<dbReference type="GO" id="GO:0004497">
    <property type="term" value="F:monooxygenase activity"/>
    <property type="evidence" value="ECO:0007669"/>
    <property type="project" value="UniProtKB-KW"/>
</dbReference>
<dbReference type="InterPro" id="IPR017972">
    <property type="entry name" value="Cyt_P450_CS"/>
</dbReference>
<evidence type="ECO:0000256" key="2">
    <source>
        <dbReference type="RuleBase" id="RU000461"/>
    </source>
</evidence>
<keyword evidence="2" id="KW-0479">Metal-binding</keyword>
<dbReference type="PANTHER" id="PTHR46696">
    <property type="entry name" value="P450, PUTATIVE (EUROFUNG)-RELATED"/>
    <property type="match status" value="1"/>
</dbReference>
<name>A0AAE4CAB3_9ACTN</name>
<dbReference type="GO" id="GO:0016705">
    <property type="term" value="F:oxidoreductase activity, acting on paired donors, with incorporation or reduction of molecular oxygen"/>
    <property type="evidence" value="ECO:0007669"/>
    <property type="project" value="InterPro"/>
</dbReference>
<dbReference type="Proteomes" id="UP001183643">
    <property type="component" value="Unassembled WGS sequence"/>
</dbReference>
<keyword evidence="2" id="KW-0408">Iron</keyword>
<evidence type="ECO:0000313" key="4">
    <source>
        <dbReference type="Proteomes" id="UP001183643"/>
    </source>
</evidence>
<proteinExistence type="inferred from homology"/>
<dbReference type="InterPro" id="IPR036396">
    <property type="entry name" value="Cyt_P450_sf"/>
</dbReference>
<keyword evidence="2" id="KW-0560">Oxidoreductase</keyword>
<dbReference type="Pfam" id="PF00067">
    <property type="entry name" value="p450"/>
    <property type="match status" value="1"/>
</dbReference>
<organism evidence="3 4">
    <name type="scientific">Catenuloplanes atrovinosus</name>
    <dbReference type="NCBI Taxonomy" id="137266"/>
    <lineage>
        <taxon>Bacteria</taxon>
        <taxon>Bacillati</taxon>
        <taxon>Actinomycetota</taxon>
        <taxon>Actinomycetes</taxon>
        <taxon>Micromonosporales</taxon>
        <taxon>Micromonosporaceae</taxon>
        <taxon>Catenuloplanes</taxon>
    </lineage>
</organism>
<dbReference type="PROSITE" id="PS00086">
    <property type="entry name" value="CYTOCHROME_P450"/>
    <property type="match status" value="1"/>
</dbReference>
<dbReference type="PANTHER" id="PTHR46696:SF6">
    <property type="entry name" value="P450, PUTATIVE (EUROFUNG)-RELATED"/>
    <property type="match status" value="1"/>
</dbReference>
<dbReference type="AlphaFoldDB" id="A0AAE4CAB3"/>
<dbReference type="InterPro" id="IPR002397">
    <property type="entry name" value="Cyt_P450_B"/>
</dbReference>
<keyword evidence="4" id="KW-1185">Reference proteome</keyword>
<gene>
    <name evidence="3" type="ORF">J2S41_002432</name>
</gene>
<dbReference type="SUPFAM" id="SSF48264">
    <property type="entry name" value="Cytochrome P450"/>
    <property type="match status" value="1"/>
</dbReference>
<dbReference type="InterPro" id="IPR001128">
    <property type="entry name" value="Cyt_P450"/>
</dbReference>
<evidence type="ECO:0000256" key="1">
    <source>
        <dbReference type="ARBA" id="ARBA00010617"/>
    </source>
</evidence>